<keyword evidence="3" id="KW-1185">Reference proteome</keyword>
<dbReference type="PANTHER" id="PTHR43162:SF1">
    <property type="entry name" value="PRESTALK A DIFFERENTIATION PROTEIN A"/>
    <property type="match status" value="1"/>
</dbReference>
<evidence type="ECO:0000313" key="2">
    <source>
        <dbReference type="EMBL" id="KAH8705007.1"/>
    </source>
</evidence>
<dbReference type="Gene3D" id="3.40.50.720">
    <property type="entry name" value="NAD(P)-binding Rossmann-like Domain"/>
    <property type="match status" value="1"/>
</dbReference>
<name>A0AAD4L316_9EURO</name>
<feature type="domain" description="NmrA-like" evidence="1">
    <location>
        <begin position="38"/>
        <end position="263"/>
    </location>
</feature>
<protein>
    <recommendedName>
        <fullName evidence="1">NmrA-like domain-containing protein</fullName>
    </recommendedName>
</protein>
<dbReference type="RefSeq" id="XP_046077628.1">
    <property type="nucleotide sequence ID" value="XM_046219589.1"/>
</dbReference>
<dbReference type="GeneID" id="70249876"/>
<dbReference type="InterPro" id="IPR051604">
    <property type="entry name" value="Ergot_Alk_Oxidoreductase"/>
</dbReference>
<dbReference type="SUPFAM" id="SSF51735">
    <property type="entry name" value="NAD(P)-binding Rossmann-fold domains"/>
    <property type="match status" value="1"/>
</dbReference>
<dbReference type="Pfam" id="PF05368">
    <property type="entry name" value="NmrA"/>
    <property type="match status" value="1"/>
</dbReference>
<dbReference type="Proteomes" id="UP001201262">
    <property type="component" value="Unassembled WGS sequence"/>
</dbReference>
<reference evidence="2" key="1">
    <citation type="submission" date="2021-12" db="EMBL/GenBank/DDBJ databases">
        <title>Convergent genome expansion in fungi linked to evolution of root-endophyte symbiosis.</title>
        <authorList>
            <consortium name="DOE Joint Genome Institute"/>
            <person name="Ke Y.-H."/>
            <person name="Bonito G."/>
            <person name="Liao H.-L."/>
            <person name="Looney B."/>
            <person name="Rojas-Flechas A."/>
            <person name="Nash J."/>
            <person name="Hameed K."/>
            <person name="Schadt C."/>
            <person name="Martin F."/>
            <person name="Crous P.W."/>
            <person name="Miettinen O."/>
            <person name="Magnuson J.K."/>
            <person name="Labbe J."/>
            <person name="Jacobson D."/>
            <person name="Doktycz M.J."/>
            <person name="Veneault-Fourrey C."/>
            <person name="Kuo A."/>
            <person name="Mondo S."/>
            <person name="Calhoun S."/>
            <person name="Riley R."/>
            <person name="Ohm R."/>
            <person name="LaButti K."/>
            <person name="Andreopoulos B."/>
            <person name="Pangilinan J."/>
            <person name="Nolan M."/>
            <person name="Tritt A."/>
            <person name="Clum A."/>
            <person name="Lipzen A."/>
            <person name="Daum C."/>
            <person name="Barry K."/>
            <person name="Grigoriev I.V."/>
            <person name="Vilgalys R."/>
        </authorList>
    </citation>
    <scope>NUCLEOTIDE SEQUENCE</scope>
    <source>
        <strain evidence="2">PMI_201</strain>
    </source>
</reference>
<dbReference type="InterPro" id="IPR008030">
    <property type="entry name" value="NmrA-like"/>
</dbReference>
<dbReference type="InterPro" id="IPR036291">
    <property type="entry name" value="NAD(P)-bd_dom_sf"/>
</dbReference>
<gene>
    <name evidence="2" type="ORF">BGW36DRAFT_421586</name>
</gene>
<evidence type="ECO:0000259" key="1">
    <source>
        <dbReference type="Pfam" id="PF05368"/>
    </source>
</evidence>
<dbReference type="Gene3D" id="3.90.25.10">
    <property type="entry name" value="UDP-galactose 4-epimerase, domain 1"/>
    <property type="match status" value="1"/>
</dbReference>
<accession>A0AAD4L316</accession>
<dbReference type="AlphaFoldDB" id="A0AAD4L316"/>
<sequence length="292" mass="31602">MSRPSPVLVTGAAGQLGGVGAHVVSHLLSANTPVRALVVVADLTNPEEISSAVHGCRRVFFSTSVSPQYLEATAVLAAAARATPGGIELLVNMSQMTVSQLDITHSSSFSPQHRLQWLSEQVLNWSGVPVTHLRPTVFHENPLFWSLAAKSLTDTPDTITLPFGRSLISPIAAADVGAVAAKVLLEPDAARYAGRVLELTGPRAEDMYSLVEEYSAGLGRLIRYEEIPLETWREKMLAKSDMSEHVVQHVLTMARLHAEGKYDRYTSTVEDVLGRPAVSISKTIREGKFPIS</sequence>
<proteinExistence type="predicted"/>
<organism evidence="2 3">
    <name type="scientific">Talaromyces proteolyticus</name>
    <dbReference type="NCBI Taxonomy" id="1131652"/>
    <lineage>
        <taxon>Eukaryota</taxon>
        <taxon>Fungi</taxon>
        <taxon>Dikarya</taxon>
        <taxon>Ascomycota</taxon>
        <taxon>Pezizomycotina</taxon>
        <taxon>Eurotiomycetes</taxon>
        <taxon>Eurotiomycetidae</taxon>
        <taxon>Eurotiales</taxon>
        <taxon>Trichocomaceae</taxon>
        <taxon>Talaromyces</taxon>
        <taxon>Talaromyces sect. Bacilispori</taxon>
    </lineage>
</organism>
<comment type="caution">
    <text evidence="2">The sequence shown here is derived from an EMBL/GenBank/DDBJ whole genome shotgun (WGS) entry which is preliminary data.</text>
</comment>
<dbReference type="PANTHER" id="PTHR43162">
    <property type="match status" value="1"/>
</dbReference>
<evidence type="ECO:0000313" key="3">
    <source>
        <dbReference type="Proteomes" id="UP001201262"/>
    </source>
</evidence>
<dbReference type="EMBL" id="JAJTJA010000001">
    <property type="protein sequence ID" value="KAH8705007.1"/>
    <property type="molecule type" value="Genomic_DNA"/>
</dbReference>